<feature type="region of interest" description="Disordered" evidence="6">
    <location>
        <begin position="1160"/>
        <end position="1206"/>
    </location>
</feature>
<keyword evidence="4 7" id="KW-1133">Transmembrane helix</keyword>
<dbReference type="PANTHER" id="PTHR30619:SF1">
    <property type="entry name" value="RECOMBINATION PROTEIN 2"/>
    <property type="match status" value="1"/>
</dbReference>
<dbReference type="PANTHER" id="PTHR30619">
    <property type="entry name" value="DNA INTERNALIZATION/COMPETENCE PROTEIN COMEC/REC2"/>
    <property type="match status" value="1"/>
</dbReference>
<dbReference type="GO" id="GO:0005886">
    <property type="term" value="C:plasma membrane"/>
    <property type="evidence" value="ECO:0007669"/>
    <property type="project" value="UniProtKB-SubCell"/>
</dbReference>
<keyword evidence="3 7" id="KW-0812">Transmembrane</keyword>
<evidence type="ECO:0000256" key="4">
    <source>
        <dbReference type="ARBA" id="ARBA00022989"/>
    </source>
</evidence>
<feature type="transmembrane region" description="Helical" evidence="7">
    <location>
        <begin position="354"/>
        <end position="375"/>
    </location>
</feature>
<feature type="transmembrane region" description="Helical" evidence="7">
    <location>
        <begin position="282"/>
        <end position="301"/>
    </location>
</feature>
<feature type="transmembrane region" description="Helical" evidence="7">
    <location>
        <begin position="505"/>
        <end position="523"/>
    </location>
</feature>
<feature type="domain" description="ComEC/Rec2-related protein" evidence="9">
    <location>
        <begin position="234"/>
        <end position="499"/>
    </location>
</feature>
<dbReference type="SUPFAM" id="SSF56281">
    <property type="entry name" value="Metallo-hydrolase/oxidoreductase"/>
    <property type="match status" value="2"/>
</dbReference>
<evidence type="ECO:0000256" key="7">
    <source>
        <dbReference type="SAM" id="Phobius"/>
    </source>
</evidence>
<feature type="domain" description="Metallo-beta-lactamase" evidence="8">
    <location>
        <begin position="550"/>
        <end position="628"/>
    </location>
</feature>
<accession>U5EIW6</accession>
<evidence type="ECO:0000313" key="11">
    <source>
        <dbReference type="EMBL" id="GAD87210.1"/>
    </source>
</evidence>
<dbReference type="InterPro" id="IPR025405">
    <property type="entry name" value="DUF4131"/>
</dbReference>
<dbReference type="Pfam" id="PF13567">
    <property type="entry name" value="DUF4131"/>
    <property type="match status" value="1"/>
</dbReference>
<dbReference type="InterPro" id="IPR001279">
    <property type="entry name" value="Metallo-B-lactamas"/>
</dbReference>
<feature type="compositionally biased region" description="Low complexity" evidence="6">
    <location>
        <begin position="768"/>
        <end position="788"/>
    </location>
</feature>
<comment type="subcellular location">
    <subcellularLocation>
        <location evidence="1">Cell membrane</location>
        <topology evidence="1">Multi-pass membrane protein</topology>
    </subcellularLocation>
</comment>
<dbReference type="Gene3D" id="3.60.15.10">
    <property type="entry name" value="Ribonuclease Z/Hydroxyacylglutathione hydrolase-like"/>
    <property type="match status" value="2"/>
</dbReference>
<dbReference type="AlphaFoldDB" id="U5EIW6"/>
<feature type="transmembrane region" description="Helical" evidence="7">
    <location>
        <begin position="68"/>
        <end position="91"/>
    </location>
</feature>
<reference evidence="11 12" key="1">
    <citation type="journal article" date="2014" name="BMC Genomics">
        <title>Genome based analysis of type-I polyketide synthase and nonribosomal peptide synthetase gene clusters in seven strains of five representative Nocardia species.</title>
        <authorList>
            <person name="Komaki H."/>
            <person name="Ichikawa N."/>
            <person name="Hosoyama A."/>
            <person name="Takahashi-Nakaguchi A."/>
            <person name="Matsuzawa T."/>
            <person name="Suzuki K."/>
            <person name="Fujita N."/>
            <person name="Gonoi T."/>
        </authorList>
    </citation>
    <scope>NUCLEOTIDE SEQUENCE [LARGE SCALE GENOMIC DNA]</scope>
    <source>
        <strain evidence="11 12">NBRC 15531</strain>
    </source>
</reference>
<feature type="region of interest" description="Disordered" evidence="6">
    <location>
        <begin position="724"/>
        <end position="885"/>
    </location>
</feature>
<dbReference type="InterPro" id="IPR036866">
    <property type="entry name" value="RibonucZ/Hydroxyglut_hydro"/>
</dbReference>
<feature type="compositionally biased region" description="Basic residues" evidence="6">
    <location>
        <begin position="1161"/>
        <end position="1170"/>
    </location>
</feature>
<name>U5EIW6_NOCAS</name>
<evidence type="ECO:0000256" key="2">
    <source>
        <dbReference type="ARBA" id="ARBA00022475"/>
    </source>
</evidence>
<evidence type="ECO:0000256" key="3">
    <source>
        <dbReference type="ARBA" id="ARBA00022692"/>
    </source>
</evidence>
<dbReference type="Pfam" id="PF03772">
    <property type="entry name" value="Competence"/>
    <property type="match status" value="1"/>
</dbReference>
<feature type="region of interest" description="Disordered" evidence="6">
    <location>
        <begin position="609"/>
        <end position="684"/>
    </location>
</feature>
<feature type="compositionally biased region" description="Polar residues" evidence="6">
    <location>
        <begin position="622"/>
        <end position="644"/>
    </location>
</feature>
<feature type="compositionally biased region" description="Low complexity" evidence="6">
    <location>
        <begin position="797"/>
        <end position="809"/>
    </location>
</feature>
<feature type="compositionally biased region" description="Polar residues" evidence="6">
    <location>
        <begin position="728"/>
        <end position="742"/>
    </location>
</feature>
<keyword evidence="2" id="KW-1003">Cell membrane</keyword>
<evidence type="ECO:0008006" key="13">
    <source>
        <dbReference type="Google" id="ProtNLM"/>
    </source>
</evidence>
<dbReference type="Proteomes" id="UP000017048">
    <property type="component" value="Unassembled WGS sequence"/>
</dbReference>
<dbReference type="STRING" id="1824.SAMN05444423_104287"/>
<sequence length="1206" mass="122071">MTPTGERQALDLRLVPAALGCWVATIVALSLGWFAGVLLAVGAVVVAIALWVVWLWAVAHERERWRVVAVAGLAAMLLAAGFGAAGAWRAYHVEAHPLRESFGRTVPVVAVVTDDPKLMRAGGFGGQRPWIVHAGLREFGGGSGTTRVGGSLVIIAQGAEWSALSPGQAIRFRGKVSEPTRSDLTVAALHPVAAPELVGVPPWWQRLATGVRADLSAAAARALSPAAAGLLPALVVGDTAALSDEVRDNFDITGLQHLAVVSGANFTILLTALLALTRLLTLGPRSSAIAAAGTVVVFVVLARPDPSVLRAAAMGSVTVLALLTGRRKQALPALGAAVIGLLGVAPYLAVSAGFALSVLATAGLILLAPSWADWLRARGWWRAPAEIVAVAAAAFVVTLPLMVALSGRVSLVAILANALVAPVVGVITVIGAMGAALAWLWGDAAVAVLWCARPPLWWLLSVADRLAAVPGATMAVPEGALGGLVAAAIMVLLIAALRWSKTRRLLAVCALGVSTVLIPMRLWHPGWPPDGWAVAMCDVGQGDGLALAVGPHAAVVIDTGPDPRAIRRCLDHLDITHIPLLVLTHPHADHIDGLAGAFRGRTITAIATAPGELDHSPPCPSTPRTGNKTAEPQNITHPRTSTAPAHSAPSPDVQPRSTAPAHSKPATDALPGVAGTAQPVPSTDAGLGVVVPVRSGPSTDAGLGVVVPVHSGPSTDAGLGVVVPVHSGPSTDARSGVATSARSKPAIVAQSGDAVPAHSAPPADARSGDAAPAHSAPPADARSASTAPVHPKPPAEPATAAAPGGAVPVRSIPATDARHRGDAAAHSKLAVGDARGSAVPVGPGPATNARPDNAAPAHPGPPIDARPGGAALPASATVAWRGSATPMQRERPFVARSGDAAPADSALAAARRGGVVPMYLAPAAVARQQGALPVRTAPAAVARLESAVPARSELPTDARPGGPVPCCANGAAAPTCREHQDVEPEHGVVQGKSSGASGMAKVAELSKAAGVSLLELSAGQVLTFGAVELTVLAPAGNRASALDADEANDRSVVLSARTSVGTVLLTGDIEAAAQARVLRGGEVRADILKVPHHGSRTTTPEFLRAVRPRLALISSGADNTFGHPHPSITTALAALGATVARTDRDGDVVVFGTAAEPRVITARRRGPRGRKSPEPRGDDRAPPACRRANVGSPGERTPCRGTSGSR</sequence>
<feature type="transmembrane region" description="Helical" evidence="7">
    <location>
        <begin position="37"/>
        <end position="56"/>
    </location>
</feature>
<dbReference type="eggNOG" id="COG0658">
    <property type="taxonomic scope" value="Bacteria"/>
</dbReference>
<dbReference type="NCBIfam" id="TIGR00360">
    <property type="entry name" value="ComEC_N-term"/>
    <property type="match status" value="1"/>
</dbReference>
<feature type="domain" description="DUF4131" evidence="10">
    <location>
        <begin position="39"/>
        <end position="180"/>
    </location>
</feature>
<evidence type="ECO:0000256" key="5">
    <source>
        <dbReference type="ARBA" id="ARBA00023136"/>
    </source>
</evidence>
<dbReference type="InterPro" id="IPR004477">
    <property type="entry name" value="ComEC_N"/>
</dbReference>
<proteinExistence type="predicted"/>
<feature type="transmembrane region" description="Helical" evidence="7">
    <location>
        <begin position="411"/>
        <end position="432"/>
    </location>
</feature>
<keyword evidence="12" id="KW-1185">Reference proteome</keyword>
<dbReference type="EMBL" id="BAFO02000034">
    <property type="protein sequence ID" value="GAD87210.1"/>
    <property type="molecule type" value="Genomic_DNA"/>
</dbReference>
<feature type="compositionally biased region" description="Basic and acidic residues" evidence="6">
    <location>
        <begin position="816"/>
        <end position="825"/>
    </location>
</feature>
<dbReference type="InterPro" id="IPR052159">
    <property type="entry name" value="Competence_DNA_uptake"/>
</dbReference>
<comment type="caution">
    <text evidence="11">The sequence shown here is derived from an EMBL/GenBank/DDBJ whole genome shotgun (WGS) entry which is preliminary data.</text>
</comment>
<feature type="transmembrane region" description="Helical" evidence="7">
    <location>
        <begin position="387"/>
        <end position="405"/>
    </location>
</feature>
<dbReference type="eggNOG" id="COG2333">
    <property type="taxonomic scope" value="Bacteria"/>
</dbReference>
<dbReference type="RefSeq" id="WP_022567194.1">
    <property type="nucleotide sequence ID" value="NZ_VBUS01000005.1"/>
</dbReference>
<keyword evidence="5 7" id="KW-0472">Membrane</keyword>
<feature type="transmembrane region" description="Helical" evidence="7">
    <location>
        <begin position="480"/>
        <end position="498"/>
    </location>
</feature>
<evidence type="ECO:0000256" key="1">
    <source>
        <dbReference type="ARBA" id="ARBA00004651"/>
    </source>
</evidence>
<feature type="transmembrane region" description="Helical" evidence="7">
    <location>
        <begin position="255"/>
        <end position="275"/>
    </location>
</feature>
<feature type="transmembrane region" description="Helical" evidence="7">
    <location>
        <begin position="12"/>
        <end position="31"/>
    </location>
</feature>
<protein>
    <recommendedName>
        <fullName evidence="13">Metallo-beta-lactamase domain-containing protein</fullName>
    </recommendedName>
</protein>
<feature type="compositionally biased region" description="Basic and acidic residues" evidence="6">
    <location>
        <begin position="1171"/>
        <end position="1181"/>
    </location>
</feature>
<evidence type="ECO:0000259" key="8">
    <source>
        <dbReference type="Pfam" id="PF00753"/>
    </source>
</evidence>
<gene>
    <name evidence="11" type="ORF">NCAST_34_03400</name>
</gene>
<evidence type="ECO:0000259" key="10">
    <source>
        <dbReference type="Pfam" id="PF13567"/>
    </source>
</evidence>
<evidence type="ECO:0000259" key="9">
    <source>
        <dbReference type="Pfam" id="PF03772"/>
    </source>
</evidence>
<evidence type="ECO:0000256" key="6">
    <source>
        <dbReference type="SAM" id="MobiDB-lite"/>
    </source>
</evidence>
<feature type="transmembrane region" description="Helical" evidence="7">
    <location>
        <begin position="307"/>
        <end position="323"/>
    </location>
</feature>
<dbReference type="Pfam" id="PF00753">
    <property type="entry name" value="Lactamase_B"/>
    <property type="match status" value="1"/>
</dbReference>
<evidence type="ECO:0000313" key="12">
    <source>
        <dbReference type="Proteomes" id="UP000017048"/>
    </source>
</evidence>
<organism evidence="11 12">
    <name type="scientific">Nocardia asteroides NBRC 15531</name>
    <dbReference type="NCBI Taxonomy" id="1110697"/>
    <lineage>
        <taxon>Bacteria</taxon>
        <taxon>Bacillati</taxon>
        <taxon>Actinomycetota</taxon>
        <taxon>Actinomycetes</taxon>
        <taxon>Mycobacteriales</taxon>
        <taxon>Nocardiaceae</taxon>
        <taxon>Nocardia</taxon>
    </lineage>
</organism>